<proteinExistence type="predicted"/>
<protein>
    <submittedName>
        <fullName evidence="1">Uncharacterized protein</fullName>
    </submittedName>
</protein>
<dbReference type="AlphaFoldDB" id="A0A1Y0GDQ5"/>
<dbReference type="Proteomes" id="UP000194857">
    <property type="component" value="Unassembled WGS sequence"/>
</dbReference>
<name>A0A1Y0GDQ5_PSEAI</name>
<comment type="caution">
    <text evidence="1">The sequence shown here is derived from an EMBL/GenBank/DDBJ whole genome shotgun (WGS) entry which is preliminary data.</text>
</comment>
<accession>A0A1Y0GDQ5</accession>
<evidence type="ECO:0000313" key="2">
    <source>
        <dbReference type="Proteomes" id="UP000194857"/>
    </source>
</evidence>
<evidence type="ECO:0000313" key="1">
    <source>
        <dbReference type="EMBL" id="OTI56360.1"/>
    </source>
</evidence>
<reference evidence="2" key="1">
    <citation type="submission" date="2017-05" db="EMBL/GenBank/DDBJ databases">
        <authorList>
            <person name="Giani T."/>
            <person name="Arena F."/>
            <person name="Pollini S."/>
            <person name="Di Pilato V."/>
            <person name="D'Andrea M.M."/>
            <person name="Henrici De Angelis L."/>
            <person name="Bassetti M."/>
            <person name="Rossolini G.M."/>
        </authorList>
    </citation>
    <scope>NUCLEOTIDE SEQUENCE [LARGE SCALE GENOMIC DNA]</scope>
    <source>
        <strain evidence="2">S567_C10_BS</strain>
    </source>
</reference>
<gene>
    <name evidence="1" type="ORF">CAZ10_30060</name>
</gene>
<organism evidence="1 2">
    <name type="scientific">Pseudomonas aeruginosa</name>
    <dbReference type="NCBI Taxonomy" id="287"/>
    <lineage>
        <taxon>Bacteria</taxon>
        <taxon>Pseudomonadati</taxon>
        <taxon>Pseudomonadota</taxon>
        <taxon>Gammaproteobacteria</taxon>
        <taxon>Pseudomonadales</taxon>
        <taxon>Pseudomonadaceae</taxon>
        <taxon>Pseudomonas</taxon>
    </lineage>
</organism>
<sequence>MPARGSRLVGDSQGRRGGFAPVWCILPTRRGRAPRSTACAPRGHGPASTCRSRSDLWDR</sequence>
<dbReference type="EMBL" id="NFFZ01000022">
    <property type="protein sequence ID" value="OTI56360.1"/>
    <property type="molecule type" value="Genomic_DNA"/>
</dbReference>